<evidence type="ECO:0000256" key="23">
    <source>
        <dbReference type="ARBA" id="ARBA00023046"/>
    </source>
</evidence>
<feature type="domain" description="Human immunodeficiency virus 1 envelope glycoprotein Gp120" evidence="35">
    <location>
        <begin position="33"/>
        <end position="142"/>
    </location>
</feature>
<evidence type="ECO:0000259" key="36">
    <source>
        <dbReference type="Pfam" id="PF00517"/>
    </source>
</evidence>
<evidence type="ECO:0000256" key="17">
    <source>
        <dbReference type="ARBA" id="ARBA00022804"/>
    </source>
</evidence>
<feature type="short sequence motif" description="YXXL motif; contains endocytosis signal" evidence="32">
    <location>
        <begin position="714"/>
        <end position="717"/>
    </location>
</feature>
<comment type="subcellular location">
    <molecule>Transmembrane protein gp41</molecule>
    <subcellularLocation>
        <location evidence="32">Virion membrane</location>
        <topology evidence="32">Single-pass type I membrane protein</topology>
    </subcellularLocation>
    <subcellularLocation>
        <location evidence="32">Host cell membrane</location>
        <topology evidence="32">Single-pass type I membrane protein</topology>
    </subcellularLocation>
    <subcellularLocation>
        <location evidence="32">Host endosome membrane</location>
        <topology evidence="32">Single-pass type I membrane protein</topology>
    </subcellularLocation>
    <text evidence="32">It is probably concentrated at the site of budding and incorporated into the virions possibly by contacts between the cytoplasmic tail of Env and the N-terminus of Gag.</text>
</comment>
<keyword evidence="12 32" id="KW-1162">Viral penetration into host cytoplasm</keyword>
<evidence type="ECO:0000256" key="32">
    <source>
        <dbReference type="HAMAP-Rule" id="MF_04083"/>
    </source>
</evidence>
<dbReference type="InterPro" id="IPR036377">
    <property type="entry name" value="Gp120_core_sf"/>
</dbReference>
<dbReference type="GO" id="GO:0020002">
    <property type="term" value="C:host cell plasma membrane"/>
    <property type="evidence" value="ECO:0007669"/>
    <property type="project" value="UniProtKB-SubCell"/>
</dbReference>
<comment type="similarity">
    <text evidence="32">Belongs to the HIV-1 env protein family.</text>
</comment>
<feature type="compositionally biased region" description="Basic and acidic residues" evidence="34">
    <location>
        <begin position="458"/>
        <end position="468"/>
    </location>
</feature>
<accession>F4ZZL5</accession>
<evidence type="ECO:0000256" key="4">
    <source>
        <dbReference type="ARBA" id="ARBA00004563"/>
    </source>
</evidence>
<reference evidence="37" key="2">
    <citation type="journal article" date="2011" name="PLoS ONE">
        <title>Impact of the HIV-1 env Genetic Context outside HR1-HR2 on Resistance to the Fusion Inhibitor Enfuvirtide and Viral Infectivity in Clinical Isolates.</title>
        <authorList>
            <person name="Baatz F."/>
            <person name="Nijhuis M."/>
            <person name="Lemaire M."/>
            <person name="Riedijk M."/>
            <person name="Wensing A.M."/>
            <person name="Servais J.Y."/>
            <person name="van Ham P.M."/>
            <person name="Hoepelman A.I."/>
            <person name="Koopmans P.P."/>
            <person name="Sprenger H.G."/>
            <person name="Devaux C."/>
            <person name="Schmit J.C."/>
            <person name="Perez Bercoff D."/>
        </authorList>
    </citation>
    <scope>NUCLEOTIDE SEQUENCE</scope>
</reference>
<dbReference type="Gene3D" id="1.20.5.490">
    <property type="entry name" value="Single helix bin"/>
    <property type="match status" value="1"/>
</dbReference>
<evidence type="ECO:0000256" key="30">
    <source>
        <dbReference type="ARBA" id="ARBA00023288"/>
    </source>
</evidence>
<keyword evidence="17 32" id="KW-1161">Viral attachment to host cell</keyword>
<feature type="disulfide bond" evidence="32">
    <location>
        <begin position="215"/>
        <end position="244"/>
    </location>
</feature>
<dbReference type="GO" id="GO:0019064">
    <property type="term" value="P:fusion of virus membrane with host plasma membrane"/>
    <property type="evidence" value="ECO:0007669"/>
    <property type="project" value="UniProtKB-UniRule"/>
</dbReference>
<keyword evidence="26 32" id="KW-0564">Palmitate</keyword>
<evidence type="ECO:0000256" key="12">
    <source>
        <dbReference type="ARBA" id="ARBA00022595"/>
    </source>
</evidence>
<evidence type="ECO:0000256" key="16">
    <source>
        <dbReference type="ARBA" id="ARBA00022729"/>
    </source>
</evidence>
<dbReference type="GO" id="GO:0019062">
    <property type="term" value="P:virion attachment to host cell"/>
    <property type="evidence" value="ECO:0007669"/>
    <property type="project" value="UniProtKB-UniRule"/>
</dbReference>
<dbReference type="Pfam" id="PF00516">
    <property type="entry name" value="GP120"/>
    <property type="match status" value="2"/>
</dbReference>
<dbReference type="EMBL" id="HQ386172">
    <property type="protein sequence ID" value="AEB39825.1"/>
    <property type="molecule type" value="Genomic_RNA"/>
</dbReference>
<dbReference type="GO" id="GO:0019082">
    <property type="term" value="P:viral protein processing"/>
    <property type="evidence" value="ECO:0007669"/>
    <property type="project" value="UniProtKB-UniRule"/>
</dbReference>
<comment type="domain">
    <text evidence="32">The YXXL motif is involved in determining the exact site of viral release at the surface of infected mononuclear cells and promotes endocytosis. YXXL and di-leucine endocytosis motifs interact directly or indirectly with the clathrin adapter complexes, opperate independently, and their activities are not additive.</text>
</comment>
<evidence type="ECO:0000256" key="20">
    <source>
        <dbReference type="ARBA" id="ARBA00022879"/>
    </source>
</evidence>
<evidence type="ECO:0000256" key="2">
    <source>
        <dbReference type="ARBA" id="ARBA00004433"/>
    </source>
</evidence>
<feature type="domain" description="Retroviral envelope protein GP41-like" evidence="36">
    <location>
        <begin position="531"/>
        <end position="721"/>
    </location>
</feature>
<dbReference type="CDD" id="cd09909">
    <property type="entry name" value="HIV-1-like_HR1-HR2"/>
    <property type="match status" value="1"/>
</dbReference>
<dbReference type="HAMAP" id="MF_04083">
    <property type="entry name" value="HIV_ENV"/>
    <property type="match status" value="1"/>
</dbReference>
<feature type="transmembrane region" description="Helical" evidence="33">
    <location>
        <begin position="513"/>
        <end position="536"/>
    </location>
</feature>
<feature type="coiled-coil region" evidence="32">
    <location>
        <begin position="635"/>
        <end position="669"/>
    </location>
</feature>
<feature type="site" description="Cleavage; by host furin" evidence="32">
    <location>
        <begin position="512"/>
        <end position="513"/>
    </location>
</feature>
<evidence type="ECO:0000256" key="11">
    <source>
        <dbReference type="ARBA" id="ARBA00022581"/>
    </source>
</evidence>
<feature type="topological domain" description="Cytoplasmic" evidence="32">
    <location>
        <begin position="708"/>
        <end position="858"/>
    </location>
</feature>
<evidence type="ECO:0000256" key="31">
    <source>
        <dbReference type="ARBA" id="ARBA00023296"/>
    </source>
</evidence>
<evidence type="ECO:0000256" key="5">
    <source>
        <dbReference type="ARBA" id="ARBA00004578"/>
    </source>
</evidence>
<keyword evidence="31 32" id="KW-1160">Virus entry into host cell</keyword>
<feature type="transmembrane region" description="Helical" evidence="33">
    <location>
        <begin position="680"/>
        <end position="707"/>
    </location>
</feature>
<dbReference type="GO" id="GO:0005198">
    <property type="term" value="F:structural molecule activity"/>
    <property type="evidence" value="ECO:0007669"/>
    <property type="project" value="UniProtKB-UniRule"/>
</dbReference>
<evidence type="ECO:0000256" key="7">
    <source>
        <dbReference type="ARBA" id="ARBA00022506"/>
    </source>
</evidence>
<name>F4ZZL5_HV1</name>
<comment type="caution">
    <text evidence="32 33">Lacks conserved residue(s) required for the propagation of feature annotation.</text>
</comment>
<keyword evidence="14 32" id="KW-0812">Transmembrane</keyword>
<dbReference type="GO" id="GO:0052031">
    <property type="term" value="P:symbiont-mediated perturbation of host defense response"/>
    <property type="evidence" value="ECO:0007669"/>
    <property type="project" value="UniProtKB-UniRule"/>
</dbReference>
<dbReference type="SUPFAM" id="SSF56502">
    <property type="entry name" value="gp120 core"/>
    <property type="match status" value="2"/>
</dbReference>
<dbReference type="InterPro" id="IPR037527">
    <property type="entry name" value="Gp160"/>
</dbReference>
<dbReference type="GO" id="GO:0016020">
    <property type="term" value="C:membrane"/>
    <property type="evidence" value="ECO:0007669"/>
    <property type="project" value="UniProtKB-UniRule"/>
</dbReference>
<keyword evidence="15 32" id="KW-0053">Apoptosis</keyword>
<evidence type="ECO:0000256" key="22">
    <source>
        <dbReference type="ARBA" id="ARBA00022989"/>
    </source>
</evidence>
<evidence type="ECO:0000256" key="21">
    <source>
        <dbReference type="ARBA" id="ARBA00022890"/>
    </source>
</evidence>
<dbReference type="SUPFAM" id="SSF58069">
    <property type="entry name" value="Virus ectodomain"/>
    <property type="match status" value="1"/>
</dbReference>
<keyword evidence="28 32" id="KW-0325">Glycoprotein</keyword>
<comment type="PTM">
    <text evidence="32">Highly glycosylated by host. The high number of glycan on the protein is reffered to as 'glycan shield' because it contributes to hide protein sequence from adaptive immune system.</text>
</comment>
<keyword evidence="24 32" id="KW-0175">Coiled coil</keyword>
<dbReference type="FunFam" id="2.170.40.20:FF:000004">
    <property type="entry name" value="Envelope glycoprotein gp160"/>
    <property type="match status" value="1"/>
</dbReference>
<keyword evidence="27 32" id="KW-1015">Disulfide bond</keyword>
<comment type="domain">
    <text evidence="32">The membrane proximal external region (MPER) present in gp41 is a tryptophan-rich region recognized by the antibodies 2F5, Z13, and 4E10. MPER seems to play a role in fusion.</text>
</comment>
<feature type="region of interest" description="MPER; binding to GalCer" evidence="32">
    <location>
        <begin position="664"/>
        <end position="685"/>
    </location>
</feature>
<dbReference type="GO" id="GO:0055036">
    <property type="term" value="C:virion membrane"/>
    <property type="evidence" value="ECO:0007669"/>
    <property type="project" value="UniProtKB-SubCell"/>
</dbReference>
<keyword evidence="10 32" id="KW-1165">Clathrin-mediated endocytosis of virus by host</keyword>
<keyword evidence="20 32" id="KW-0261">Viral envelope protein</keyword>
<comment type="subcellular location">
    <molecule>Surface protein gp120</molecule>
    <subcellularLocation>
        <location evidence="32">Virion membrane</location>
        <topology evidence="32">Peripheral membrane protein</topology>
    </subcellularLocation>
    <subcellularLocation>
        <location evidence="32">Host cell membrane</location>
        <topology evidence="32">Peripheral membrane protein</topology>
    </subcellularLocation>
    <subcellularLocation>
        <location evidence="32">Host endosome membrane</location>
        <topology evidence="32">Single-pass type I membrane protein</topology>
    </subcellularLocation>
    <text evidence="32">The surface protein is not anchored to the viral envelope, but associates with the extravirion surface through its binding to TM. It is probably concentrated at the site of budding and incorporated into the virions possibly by contacts between the cytoplasmic tail of Env and the N-terminus of Gag.</text>
</comment>
<keyword evidence="25 32" id="KW-0472">Membrane</keyword>
<feature type="lipid moiety-binding region" description="S-palmitoyl cysteine; by host" evidence="32">
    <location>
        <position position="766"/>
    </location>
</feature>
<dbReference type="GO" id="GO:1903908">
    <property type="term" value="P:positive regulation of plasma membrane raft polarization"/>
    <property type="evidence" value="ECO:0007669"/>
    <property type="project" value="UniProtKB-UniRule"/>
</dbReference>
<evidence type="ECO:0000256" key="19">
    <source>
        <dbReference type="ARBA" id="ARBA00022870"/>
    </source>
</evidence>
<feature type="region of interest" description="Fusion peptide" evidence="32">
    <location>
        <begin position="513"/>
        <end position="533"/>
    </location>
</feature>
<evidence type="ECO:0000256" key="10">
    <source>
        <dbReference type="ARBA" id="ARBA00022570"/>
    </source>
</evidence>
<dbReference type="FunFam" id="2.170.40.20:FF:000003">
    <property type="entry name" value="Envelope glycoprotein gp160"/>
    <property type="match status" value="1"/>
</dbReference>
<comment type="domain">
    <text evidence="32">Some of the most genetically diverse regions of the viral genome are present in Env. They are called variable regions 1 through 5 (V1 through V5). Coreceptor usage of gp120 is determined mainly by the primary structure of the third variable region (V3) in the outer domain of gp120. The sequence of V3 determines which coreceptor, CCR5 and/or CXCR4 (corresponding to R5/macrophage, X4/T cell and R5X4/T cell and macrophage tropism), is used to trigger the fusion potential of the Env complex, and hence which cells the virus can infect. Binding to CCR5 involves a region adjacent in addition to V3.</text>
</comment>
<comment type="miscellaneous">
    <text evidence="32">Inhibitors targeting HIV-1 viral envelope proteins are used as antiretroviral drugs. Attachment of virions to the cell surface via non-specific interactions and CD4 binding can be blocked by inhibitors that include cyanovirin-N, cyclotriazadisulfonamide analogs, PRO 2000, TNX 355 and PRO 542. In addition, BMS 806 can block CD4-induced conformational changes. Env interactions with the coreceptor molecules can be targeted by CCR5 antagonists including SCH-D, maraviroc (UK 427857) and aplaviroc (GW 873140), and the CXCR4 antagonist AMD 070. Fusion of viral and cellular membranes can be inhibited by peptides such as enfuvirtide and tifuvirtide (T 1249). Resistance to inhibitors associated with mutations in Env are observed. Most of the time, single mutations confer only a modest reduction in drug susceptibility. Combination of several mutations is usually required to develop a high-level drug resistance.</text>
</comment>
<feature type="disulfide bond" evidence="32">
    <location>
        <begin position="53"/>
        <end position="73"/>
    </location>
</feature>
<comment type="PTM">
    <text evidence="32">Specific enzymatic cleavages in vivo yield mature proteins. Envelope glycoproteins are synthesized as a inactive precursor that is heavily N-glycosylated and processed likely by host cell furin in the Golgi to yield the mature SU and TM proteins. The cleavage site between SU and TM requires the minimal sequence [KR]-X-[KR]-R. About 2 of the 9 disulfide bonds of gp41 are reduced by P4HB/PDI, following binding to CD4 receptor.</text>
</comment>
<feature type="region of interest" description="Disordered" evidence="34">
    <location>
        <begin position="456"/>
        <end position="475"/>
    </location>
</feature>
<keyword evidence="16 32" id="KW-0732">Signal</keyword>
<keyword evidence="23 32" id="KW-1039">Host endosome</keyword>
<feature type="compositionally biased region" description="Basic and acidic residues" evidence="34">
    <location>
        <begin position="728"/>
        <end position="744"/>
    </location>
</feature>
<keyword evidence="18 32" id="KW-0946">Virion</keyword>
<organismHost>
    <name type="scientific">Homo sapiens</name>
    <name type="common">Human</name>
    <dbReference type="NCBI Taxonomy" id="9606"/>
</organismHost>
<keyword evidence="8 32" id="KW-1170">Fusion of virus membrane with host endosomal membrane</keyword>
<keyword evidence="19 32" id="KW-1043">Host membrane</keyword>
<evidence type="ECO:0000256" key="18">
    <source>
        <dbReference type="ARBA" id="ARBA00022844"/>
    </source>
</evidence>
<evidence type="ECO:0000256" key="6">
    <source>
        <dbReference type="ARBA" id="ARBA00004650"/>
    </source>
</evidence>
<comment type="miscellaneous">
    <text evidence="32">HIV-1 lineages are divided in three main groups, M (for Major), O (for Outlier), and N (for New, or Non-M, Non-O). The vast majority of strains found worldwide belong to the group M. Group O seems to be endemic to and largely confined to Cameroon and neighboring countries in West Central Africa, where these viruses represent a small minority of HIV-1 strains. The group N is represented by a limited number of isolates from Cameroonian persons. The group M is further subdivided in 9 clades or subtypes (A to D, F to H, J and K).</text>
</comment>
<comment type="domain">
    <text evidence="32 33">The 17 amino acids long immunosuppressive region is present in many retroviral envelope proteins. Synthetic peptides derived from this relatively conserved sequence inhibit immune function in vitro and in vivo.</text>
</comment>
<dbReference type="InterPro" id="IPR000777">
    <property type="entry name" value="HIV1_Gp120"/>
</dbReference>
<comment type="function">
    <text evidence="32">Surface protein gp120: Attaches the virus to the host lymphoid cell by binding to the primary receptor CD4. This interaction induces a structural rearrangement creating a high affinity binding site for a chemokine coreceptor like CXCR4 and/or CCR5. Acts as a ligand for CD209/DC-SIGN and CLEC4M/DC-SIGNR, which are respectively found on dendritic cells (DCs), and on endothelial cells of liver sinusoids and lymph node sinuses. These interactions allow capture of viral particles at mucosal surfaces by these cells and subsequent transmission to permissive cells. HIV subverts the migration properties of dendritic cells to gain access to CD4+ T-cells in lymph nodes. Virus transmission to permissive T-cells occurs either in trans (without DCs infection, through viral capture and transmission), or in cis (following DCs productive infection, through the usual CD4-gp120 interaction), thereby inducing a robust infection. In trans infection, bound virions remain infectious over days and it is proposed that they are not degraded, but protected in non-lysosomal acidic organelles within the DCs close to the cell membrane thus contributing to the viral infectious potential during DCs' migration from the periphery to the lymphoid tissues. On arrival at lymphoid tissues, intact virions recycle back to DCs' cell surface allowing virus transmission to CD4+ T-cells.</text>
</comment>
<evidence type="ECO:0000313" key="37">
    <source>
        <dbReference type="EMBL" id="AEB39825.1"/>
    </source>
</evidence>
<feature type="region of interest" description="Disordered" evidence="34">
    <location>
        <begin position="721"/>
        <end position="745"/>
    </location>
</feature>
<dbReference type="Gene3D" id="2.170.40.20">
    <property type="entry name" value="Human immunodeficiency virus 1, Gp160, envelope glycoprotein"/>
    <property type="match status" value="2"/>
</dbReference>
<keyword evidence="22 32" id="KW-1133">Transmembrane helix</keyword>
<evidence type="ECO:0000259" key="35">
    <source>
        <dbReference type="Pfam" id="PF00516"/>
    </source>
</evidence>
<protein>
    <recommendedName>
        <fullName evidence="32">Envelope glycoprotein gp160</fullName>
    </recommendedName>
    <alternativeName>
        <fullName evidence="32">Env polyprotein</fullName>
    </alternativeName>
    <component>
        <recommendedName>
            <fullName evidence="32">Surface protein gp120</fullName>
            <shortName evidence="32">SU</shortName>
        </recommendedName>
        <alternativeName>
            <fullName evidence="32">Glycoprotein 120</fullName>
            <shortName evidence="32">gp120</shortName>
        </alternativeName>
    </component>
    <component>
        <recommendedName>
            <fullName evidence="32">Transmembrane protein gp41</fullName>
            <shortName evidence="32">TM</shortName>
        </recommendedName>
        <alternativeName>
            <fullName evidence="32">Glycoprotein 41</fullName>
            <shortName evidence="32">gp41</shortName>
        </alternativeName>
    </component>
</protein>
<feature type="disulfide bond" evidence="32">
    <location>
        <begin position="599"/>
        <end position="605"/>
    </location>
</feature>
<feature type="region of interest" description="CD4-binding loop" evidence="32">
    <location>
        <begin position="367"/>
        <end position="377"/>
    </location>
</feature>
<evidence type="ECO:0000256" key="8">
    <source>
        <dbReference type="ARBA" id="ARBA00022510"/>
    </source>
</evidence>
<gene>
    <name evidence="32 37" type="primary">env</name>
</gene>
<evidence type="ECO:0000256" key="28">
    <source>
        <dbReference type="ARBA" id="ARBA00023180"/>
    </source>
</evidence>
<dbReference type="GO" id="GO:1903911">
    <property type="term" value="P:positive regulation of receptor clustering"/>
    <property type="evidence" value="ECO:0007669"/>
    <property type="project" value="UniProtKB-UniRule"/>
</dbReference>
<dbReference type="InterPro" id="IPR000328">
    <property type="entry name" value="GP41-like"/>
</dbReference>
<dbReference type="FunFam" id="1.10.287.210:FF:000001">
    <property type="entry name" value="Envelope glycoprotein gp160"/>
    <property type="match status" value="1"/>
</dbReference>
<reference evidence="37" key="1">
    <citation type="submission" date="2010-10" db="EMBL/GenBank/DDBJ databases">
        <authorList>
            <person name="Perez-Bercoff D."/>
            <person name="Baatz F."/>
            <person name="Nijhuis M."/>
            <person name="Lemaire M."/>
            <person name="Riedijk M."/>
            <person name="Wensing A.M.J."/>
            <person name="van Ham P.M."/>
            <person name="Hoepelman A.I.M."/>
            <person name="Koopmans P.P."/>
            <person name="Sprenger H.G."/>
            <person name="Devaux C."/>
            <person name="Schmit J.-C."/>
        </authorList>
    </citation>
    <scope>NUCLEOTIDE SEQUENCE</scope>
</reference>
<evidence type="ECO:0000256" key="14">
    <source>
        <dbReference type="ARBA" id="ARBA00022692"/>
    </source>
</evidence>
<keyword evidence="9 32" id="KW-1032">Host cell membrane</keyword>
<evidence type="ECO:0000256" key="34">
    <source>
        <dbReference type="SAM" id="MobiDB-lite"/>
    </source>
</evidence>
<dbReference type="GO" id="GO:0019031">
    <property type="term" value="C:viral envelope"/>
    <property type="evidence" value="ECO:0007669"/>
    <property type="project" value="UniProtKB-KW"/>
</dbReference>
<feature type="chain" id="PRO_5023411261" description="Transmembrane protein gp41" evidence="32">
    <location>
        <begin position="513"/>
        <end position="858"/>
    </location>
</feature>
<comment type="domain">
    <text evidence="32">The CD4-binding region is targeted by the antibody b12.</text>
</comment>
<evidence type="ECO:0000256" key="3">
    <source>
        <dbReference type="ARBA" id="ARBA00004505"/>
    </source>
</evidence>
<feature type="domain" description="Human immunodeficiency virus 1 envelope glycoprotein Gp120" evidence="35">
    <location>
        <begin position="147"/>
        <end position="512"/>
    </location>
</feature>
<dbReference type="GO" id="GO:0044175">
    <property type="term" value="C:host cell endosome membrane"/>
    <property type="evidence" value="ECO:0007669"/>
    <property type="project" value="UniProtKB-SubCell"/>
</dbReference>
<comment type="function">
    <text evidence="32">Transmembrane protein gp41: Acts as a class I viral fusion protein. Under the current model, the protein has at least 3 conformational states: pre-fusion native state, pre-hairpin intermediate state, and post-fusion hairpin state. During fusion of viral and target intracellular membranes, the coiled coil regions (heptad repeats) assume a trimer-of-hairpins structure, positioning the fusion peptide in close proximity to the C-terminal region of the ectodomain. The formation of this structure appears to drive apposition and subsequent fusion of viral and target cell membranes. Complete fusion occurs in host cell endosomes and is dynamin-dependent, however some lipid transfer might occur at the plasma membrane. The virus undergoes clathrin-dependent internalization long before endosomal fusion, thus minimizing the surface exposure of conserved viral epitopes during fusion and reducing the efficacy of inhibitors targeting these epitopes. Membranes fusion leads to delivery of the nucleocapsid into the cytoplasm.</text>
</comment>
<keyword evidence="11 32" id="KW-0945">Host-virus interaction</keyword>
<organism evidence="37">
    <name type="scientific">Human immunodeficiency virus type 1</name>
    <name type="common">HIV-1</name>
    <dbReference type="NCBI Taxonomy" id="11676"/>
    <lineage>
        <taxon>Viruses</taxon>
        <taxon>Riboviria</taxon>
        <taxon>Pararnavirae</taxon>
        <taxon>Artverviricota</taxon>
        <taxon>Revtraviricetes</taxon>
        <taxon>Ortervirales</taxon>
        <taxon>Retroviridae</taxon>
        <taxon>Orthoretrovirinae</taxon>
        <taxon>Lentivirus</taxon>
        <taxon>Lentivirus humimdef1</taxon>
    </lineage>
</organism>
<sequence>MRVRGIRRNYQHLWKWGIMLLGMLMICSATEKLWVTVYYGVPVWKEANTTLFCASDAKAHNTEVHNVWATHACVPTDPNPQETRLENVTENFNVWKNNMVDQMHEDIINLWDQSLKPCVKLTPLCVTLNCTDSTLNYTTTNSSGILRGGEEMKNCSFNITTGLKNKIKKEYALFYNLDVIKMDNDTNYLLRSCNTSVITQACPKITFEPIPIHYCAPAGFAILKCNDNKFNGTGPCRNVSTVQCTHGIKPVVSTQLLLNGSLAEEEIVIRSENFTDNAKTIIVQLKEPVVINCTRPGNNTRKSINFAPGRAIYATGEIVGDIRQAHCNISRAKWNETLGQIADKLRKQLELENITQSGNTTIAFNQSSGGDPEITMHGFNCGGEFFYCNTTELFNSTWPVNSTGNGTGSEEEEITLPCRIKQIINMWQEIGRAMYAPPIQGYTNCSSNITGLLLTRDGGNDNESKPETFRPGGGNMKDNWRSELYKYKVVKIEPLGLAPTKAKRRVVQREKRAVGIGALFLGFLGAAGSTMGAASLTLTVQARQLLSGIVQQQSDLLRAIEAQQHMLQLTVWGIKQLQARVLALERYLKDQQLLGIWGCSGKLICTTAVPWNASWGNNKTYDEIWGNMTWMQWEKEIDNYTNTIYNLIEKSQNQQEQNELKLLELDKWADLWSWFDITNWLWYIKIFIMIIGGLVGLKIVFTVFSIVNRVRQGYSPLSFQTHLPAQRGPDRPEGIEEEGGDRGRGRSGRLVDGLLATIWVDVWSLCLFSYRRLRDLLLIAARIVELLGRRGWEILKYWWNLLQYWSLELKNSAISLYNATAIAVAEGTDRIIEILQRTFRAILHIPVRIRQGLERALL</sequence>
<feature type="region of interest" description="Immunosuppression" evidence="32">
    <location>
        <begin position="575"/>
        <end position="593"/>
    </location>
</feature>
<feature type="disulfide bond" evidence="32">
    <location>
        <begin position="225"/>
        <end position="236"/>
    </location>
</feature>
<evidence type="ECO:0000256" key="33">
    <source>
        <dbReference type="RuleBase" id="RU363095"/>
    </source>
</evidence>
<evidence type="ECO:0000256" key="1">
    <source>
        <dbReference type="ARBA" id="ARBA00004402"/>
    </source>
</evidence>
<evidence type="ECO:0000256" key="27">
    <source>
        <dbReference type="ARBA" id="ARBA00023157"/>
    </source>
</evidence>
<keyword evidence="29 32" id="KW-0899">Viral immunoevasion</keyword>
<evidence type="ECO:0000256" key="29">
    <source>
        <dbReference type="ARBA" id="ARBA00023280"/>
    </source>
</evidence>
<comment type="PTM">
    <text evidence="32">Palmitoylation of the transmembrane protein and of Env polyprotein (prior to its proteolytic cleavage) is essential for their association with host cell membrane lipid rafts. Palmitoylation is therefore required for envelope trafficking to classical lipid rafts, but not for viral replication.</text>
</comment>
<dbReference type="GO" id="GO:0039654">
    <property type="term" value="P:fusion of virus membrane with host endosome membrane"/>
    <property type="evidence" value="ECO:0007669"/>
    <property type="project" value="UniProtKB-UniRule"/>
</dbReference>
<evidence type="ECO:0000256" key="24">
    <source>
        <dbReference type="ARBA" id="ARBA00023054"/>
    </source>
</evidence>
<keyword evidence="13 32" id="KW-0165">Cleavage on pair of basic residues</keyword>
<keyword evidence="30 32" id="KW-0449">Lipoprotein</keyword>
<evidence type="ECO:0000256" key="25">
    <source>
        <dbReference type="ARBA" id="ARBA00023136"/>
    </source>
</evidence>
<evidence type="ECO:0000256" key="15">
    <source>
        <dbReference type="ARBA" id="ARBA00022703"/>
    </source>
</evidence>
<proteinExistence type="inferred from homology"/>
<feature type="chain" id="PRO_5023411262" description="Envelope glycoprotein gp160" evidence="32">
    <location>
        <begin position="32"/>
        <end position="858"/>
    </location>
</feature>
<keyword evidence="7 32" id="KW-1168">Fusion of virus membrane with host membrane</keyword>
<dbReference type="GO" id="GO:0075512">
    <property type="term" value="P:clathrin-dependent endocytosis of virus by host cell"/>
    <property type="evidence" value="ECO:0007669"/>
    <property type="project" value="UniProtKB-UniRule"/>
</dbReference>
<dbReference type="Pfam" id="PF00517">
    <property type="entry name" value="GP41"/>
    <property type="match status" value="1"/>
</dbReference>
<comment type="subunit">
    <text evidence="32">The mature envelope protein (Env) consists of a homotrimer of non-covalently associated gp120-gp41 heterodimers. The resulting complex protrudes from the virus surface as a spike. There seems to be as few as 10 spikes on the average virion. Surface protein gp120 interacts with host CD4, CCR5 and CXCR4. Gp120 also interacts with the C-type lectins CD209/DC-SIGN and CLEC4M/DC-SIGNR (collectively referred to as DC-SIGN(R)). Gp120 and gp41 interact with GalCer. Gp120 interacts with host ITGA4/ITGB7 complex; on CD4+ T-cells, this interaction results in rapid activation of integrin ITGAL/LFA-1, which facilitates efficient cell-to-cell spreading of HIV-1. Gp120 interacts with cell-associated heparan sulfate; this interaction increases virus infectivity on permissive cells and may be involved in infection of CD4- cells.</text>
</comment>
<comment type="function">
    <text evidence="32">Envelope glycoprotein gp160: Oligomerizes in the host endoplasmic reticulum into predominantly trimers. In a second time, gp160 transits in the host Golgi, where glycosylation is completed. The precursor is then proteolytically cleaved in the trans-Golgi and thereby activated by cellular furin or furin-like proteases to produce gp120 and gp41.</text>
</comment>
<evidence type="ECO:0000256" key="13">
    <source>
        <dbReference type="ARBA" id="ARBA00022685"/>
    </source>
</evidence>
<feature type="short sequence motif" description="Di-leucine internalization motif" evidence="32">
    <location>
        <begin position="857"/>
        <end position="858"/>
    </location>
</feature>
<evidence type="ECO:0000256" key="9">
    <source>
        <dbReference type="ARBA" id="ARBA00022511"/>
    </source>
</evidence>
<dbReference type="Gene3D" id="1.10.287.210">
    <property type="match status" value="1"/>
</dbReference>
<keyword evidence="21 32" id="KW-1164">Virus endocytosis by host</keyword>
<evidence type="ECO:0000256" key="26">
    <source>
        <dbReference type="ARBA" id="ARBA00023139"/>
    </source>
</evidence>
<comment type="subcellular location">
    <subcellularLocation>
        <location evidence="3">Host cell membrane</location>
        <topology evidence="3">Peripheral membrane protein</topology>
    </subcellularLocation>
    <subcellularLocation>
        <location evidence="1">Host cell membrane</location>
        <topology evidence="1">Single-pass type I membrane protein</topology>
    </subcellularLocation>
    <subcellularLocation>
        <location evidence="2">Host endosome membrane</location>
        <topology evidence="2">Peripheral membrane protein</topology>
    </subcellularLocation>
    <subcellularLocation>
        <location evidence="5">Host endosome membrane</location>
        <topology evidence="5">Single-pass type I membrane protein</topology>
    </subcellularLocation>
    <subcellularLocation>
        <location evidence="6">Virion membrane</location>
        <topology evidence="6">Peripheral membrane protein</topology>
    </subcellularLocation>
    <subcellularLocation>
        <location evidence="4">Virion membrane</location>
        <topology evidence="4">Single-pass type I membrane protein</topology>
    </subcellularLocation>
</comment>